<comment type="cofactor">
    <cofactor evidence="11">
        <name>[2Fe-2S] cluster</name>
        <dbReference type="ChEBI" id="CHEBI:190135"/>
    </cofactor>
    <text evidence="11">Binds 1 [2Fe-2S] cluster per subunit.</text>
</comment>
<dbReference type="AlphaFoldDB" id="Q2LSY6"/>
<feature type="binding site" evidence="11 12">
    <location>
        <begin position="56"/>
        <end position="59"/>
    </location>
    <ligand>
        <name>FAD</name>
        <dbReference type="ChEBI" id="CHEBI:57692"/>
    </ligand>
</feature>
<dbReference type="Pfam" id="PF10418">
    <property type="entry name" value="DHODB_Fe-S_bind"/>
    <property type="match status" value="1"/>
</dbReference>
<feature type="binding site" evidence="11 13">
    <location>
        <position position="240"/>
    </location>
    <ligand>
        <name>[2Fe-2S] cluster</name>
        <dbReference type="ChEBI" id="CHEBI:190135"/>
    </ligand>
</feature>
<evidence type="ECO:0000313" key="16">
    <source>
        <dbReference type="Proteomes" id="UP000001933"/>
    </source>
</evidence>
<dbReference type="HOGENOM" id="CLU_003827_1_2_7"/>
<dbReference type="GO" id="GO:0009055">
    <property type="term" value="F:electron transfer activity"/>
    <property type="evidence" value="ECO:0007669"/>
    <property type="project" value="UniProtKB-UniRule"/>
</dbReference>
<dbReference type="GO" id="GO:0050660">
    <property type="term" value="F:flavin adenine dinucleotide binding"/>
    <property type="evidence" value="ECO:0007669"/>
    <property type="project" value="InterPro"/>
</dbReference>
<keyword evidence="4 11" id="KW-0001">2Fe-2S</keyword>
<accession>Q2LSY6</accession>
<comment type="cofactor">
    <cofactor evidence="13">
        <name>[2Fe-2S] cluster</name>
        <dbReference type="ChEBI" id="CHEBI:190135"/>
    </cofactor>
    <text evidence="13">Binds 1 [2Fe-2S] cluster per subunit.</text>
</comment>
<dbReference type="InterPro" id="IPR017927">
    <property type="entry name" value="FAD-bd_FR_type"/>
</dbReference>
<dbReference type="PRINTS" id="PR00409">
    <property type="entry name" value="PHDIOXRDTASE"/>
</dbReference>
<keyword evidence="10 11" id="KW-0411">Iron-sulfur</keyword>
<keyword evidence="8 11" id="KW-0249">Electron transport</keyword>
<dbReference type="GO" id="GO:0046872">
    <property type="term" value="F:metal ion binding"/>
    <property type="evidence" value="ECO:0007669"/>
    <property type="project" value="UniProtKB-KW"/>
</dbReference>
<dbReference type="InterPro" id="IPR012165">
    <property type="entry name" value="Cyt_c3_hydrogenase_gsu"/>
</dbReference>
<gene>
    <name evidence="11" type="primary">pyrK</name>
    <name evidence="15" type="ORF">SYN_02848</name>
</gene>
<dbReference type="Gene3D" id="2.10.240.10">
    <property type="entry name" value="Dihydroorotate dehydrogenase, electron transfer subunit"/>
    <property type="match status" value="1"/>
</dbReference>
<protein>
    <recommendedName>
        <fullName evidence="11">Dihydroorotate dehydrogenase B (NAD(+)), electron transfer subunit</fullName>
    </recommendedName>
    <alternativeName>
        <fullName evidence="11">Dihydroorotate oxidase B, electron transfer subunit</fullName>
    </alternativeName>
</protein>
<keyword evidence="15" id="KW-0560">Oxidoreductase</keyword>
<keyword evidence="5 11" id="KW-0479">Metal-binding</keyword>
<evidence type="ECO:0000256" key="10">
    <source>
        <dbReference type="ARBA" id="ARBA00023014"/>
    </source>
</evidence>
<feature type="binding site" evidence="11 13">
    <location>
        <position position="260"/>
    </location>
    <ligand>
        <name>[2Fe-2S] cluster</name>
        <dbReference type="ChEBI" id="CHEBI:190135"/>
    </ligand>
</feature>
<evidence type="ECO:0000256" key="6">
    <source>
        <dbReference type="ARBA" id="ARBA00022827"/>
    </source>
</evidence>
<dbReference type="STRING" id="56780.SYN_02848"/>
<comment type="caution">
    <text evidence="11">Lacks conserved residue(s) required for the propagation of feature annotation.</text>
</comment>
<comment type="cofactor">
    <cofactor evidence="11 12">
        <name>FAD</name>
        <dbReference type="ChEBI" id="CHEBI:57692"/>
    </cofactor>
    <text evidence="11 12">Binds 1 FAD per subunit.</text>
</comment>
<dbReference type="EMBL" id="CP000252">
    <property type="protein sequence ID" value="ABC77200.1"/>
    <property type="molecule type" value="Genomic_DNA"/>
</dbReference>
<dbReference type="InterPro" id="IPR001433">
    <property type="entry name" value="OxRdtase_FAD/NAD-bd"/>
</dbReference>
<organism evidence="15 16">
    <name type="scientific">Syntrophus aciditrophicus (strain SB)</name>
    <dbReference type="NCBI Taxonomy" id="56780"/>
    <lineage>
        <taxon>Bacteria</taxon>
        <taxon>Pseudomonadati</taxon>
        <taxon>Thermodesulfobacteriota</taxon>
        <taxon>Syntrophia</taxon>
        <taxon>Syntrophales</taxon>
        <taxon>Syntrophaceae</taxon>
        <taxon>Syntrophus</taxon>
    </lineage>
</organism>
<evidence type="ECO:0000256" key="12">
    <source>
        <dbReference type="PIRSR" id="PIRSR006816-1"/>
    </source>
</evidence>
<evidence type="ECO:0000259" key="14">
    <source>
        <dbReference type="PROSITE" id="PS51384"/>
    </source>
</evidence>
<dbReference type="CDD" id="cd06218">
    <property type="entry name" value="DHOD_e_trans"/>
    <property type="match status" value="1"/>
</dbReference>
<keyword evidence="16" id="KW-1185">Reference proteome</keyword>
<comment type="subunit">
    <text evidence="11">Heterotetramer of 2 PyrK and 2 PyrD type B subunits.</text>
</comment>
<evidence type="ECO:0000256" key="7">
    <source>
        <dbReference type="ARBA" id="ARBA00022975"/>
    </source>
</evidence>
<evidence type="ECO:0000313" key="15">
    <source>
        <dbReference type="EMBL" id="ABC77200.1"/>
    </source>
</evidence>
<dbReference type="InterPro" id="IPR019480">
    <property type="entry name" value="Dihydroorotate_DH_Fe-S-bd"/>
</dbReference>
<comment type="pathway">
    <text evidence="11">Pyrimidine metabolism; UMP biosynthesis via de novo pathway; orotate from (S)-dihydroorotate (NAD(+) route): step 1/1.</text>
</comment>
<dbReference type="Proteomes" id="UP000001933">
    <property type="component" value="Chromosome"/>
</dbReference>
<keyword evidence="2 11" id="KW-0813">Transport</keyword>
<keyword evidence="7 11" id="KW-0665">Pyrimidine biosynthesis</keyword>
<dbReference type="GO" id="GO:0016491">
    <property type="term" value="F:oxidoreductase activity"/>
    <property type="evidence" value="ECO:0007669"/>
    <property type="project" value="UniProtKB-KW"/>
</dbReference>
<evidence type="ECO:0000256" key="9">
    <source>
        <dbReference type="ARBA" id="ARBA00023004"/>
    </source>
</evidence>
<feature type="domain" description="FAD-binding FR-type" evidence="14">
    <location>
        <begin position="1"/>
        <end position="107"/>
    </location>
</feature>
<comment type="similarity">
    <text evidence="1 11">Belongs to the PyrK family.</text>
</comment>
<dbReference type="Pfam" id="PF00175">
    <property type="entry name" value="NAD_binding_1"/>
    <property type="match status" value="1"/>
</dbReference>
<dbReference type="InParanoid" id="Q2LSY6"/>
<evidence type="ECO:0000256" key="8">
    <source>
        <dbReference type="ARBA" id="ARBA00022982"/>
    </source>
</evidence>
<dbReference type="GO" id="GO:0051537">
    <property type="term" value="F:2 iron, 2 sulfur cluster binding"/>
    <property type="evidence" value="ECO:0007669"/>
    <property type="project" value="UniProtKB-KW"/>
</dbReference>
<evidence type="ECO:0000256" key="3">
    <source>
        <dbReference type="ARBA" id="ARBA00022630"/>
    </source>
</evidence>
<dbReference type="HAMAP" id="MF_01211">
    <property type="entry name" value="DHODB_Fe_S_bind"/>
    <property type="match status" value="1"/>
</dbReference>
<feature type="binding site" evidence="11 13">
    <location>
        <position position="235"/>
    </location>
    <ligand>
        <name>[2Fe-2S] cluster</name>
        <dbReference type="ChEBI" id="CHEBI:190135"/>
    </ligand>
</feature>
<keyword evidence="9 11" id="KW-0408">Iron</keyword>
<comment type="function">
    <text evidence="11">Responsible for channeling the electrons from the oxidation of dihydroorotate from the FMN redox center in the PyrD type B subunit to the ultimate electron acceptor NAD(+).</text>
</comment>
<feature type="binding site" evidence="11 12">
    <location>
        <begin position="82"/>
        <end position="83"/>
    </location>
    <ligand>
        <name>FAD</name>
        <dbReference type="ChEBI" id="CHEBI:57692"/>
    </ligand>
</feature>
<keyword evidence="3 11" id="KW-0285">Flavoprotein</keyword>
<dbReference type="UniPathway" id="UPA00070">
    <property type="reaction ID" value="UER00945"/>
</dbReference>
<dbReference type="PANTHER" id="PTHR43513:SF3">
    <property type="entry name" value="DIHYDROOROTATE DEHYDROGENASE B (NAD(+)), ELECTRON TRANSFER SUBUNIT-RELATED"/>
    <property type="match status" value="1"/>
</dbReference>
<evidence type="ECO:0000256" key="5">
    <source>
        <dbReference type="ARBA" id="ARBA00022723"/>
    </source>
</evidence>
<dbReference type="KEGG" id="sat:SYN_02848"/>
<reference evidence="15 16" key="1">
    <citation type="journal article" date="2007" name="Proc. Natl. Acad. Sci. U.S.A.">
        <title>The genome of Syntrophus aciditrophicus: life at the thermodynamic limit of microbial growth.</title>
        <authorList>
            <person name="McInerney M.J."/>
            <person name="Rohlin L."/>
            <person name="Mouttaki H."/>
            <person name="Kim U."/>
            <person name="Krupp R.S."/>
            <person name="Rios-Hernandez L."/>
            <person name="Sieber J."/>
            <person name="Struchtemeyer C.G."/>
            <person name="Bhattacharyya A."/>
            <person name="Campbell J.W."/>
            <person name="Gunsalus R.P."/>
        </authorList>
    </citation>
    <scope>NUCLEOTIDE SEQUENCE [LARGE SCALE GENOMIC DNA]</scope>
    <source>
        <strain evidence="15 16">SB</strain>
    </source>
</reference>
<dbReference type="InterPro" id="IPR023455">
    <property type="entry name" value="Dihydroorotate_DHASE_ETsu"/>
</dbReference>
<dbReference type="InterPro" id="IPR050353">
    <property type="entry name" value="PyrK_electron_transfer"/>
</dbReference>
<feature type="binding site" evidence="11 13">
    <location>
        <position position="243"/>
    </location>
    <ligand>
        <name>[2Fe-2S] cluster</name>
        <dbReference type="ChEBI" id="CHEBI:190135"/>
    </ligand>
</feature>
<sequence>MHIFPMSIAGKILVNSKVVNEHFLMRIELSPAFPQALPGQFVMIRDSAAQAPLLSRPMSIYAFERNRDSAFLEIFYRVAGEGTRNFSLFQSDHKVQILGPLGKGFTVDADCRRAILISGGIGISPLTFLAAHLEERRKNVPLEITAYVGARSADFLAGLERLAAHCSDIRICTDDGSTGYRGTVTDLFARDLPGYDAKDSRIYTCGPEGMMKRLAEVLRGHPLPCQVSVEERMACGLGACLGCAVPVRTDSGDVAYRRVCKDGPVFDISAMVWSF</sequence>
<evidence type="ECO:0000256" key="4">
    <source>
        <dbReference type="ARBA" id="ARBA00022714"/>
    </source>
</evidence>
<dbReference type="OrthoDB" id="9796486at2"/>
<dbReference type="eggNOG" id="COG0543">
    <property type="taxonomic scope" value="Bacteria"/>
</dbReference>
<dbReference type="SUPFAM" id="SSF63380">
    <property type="entry name" value="Riboflavin synthase domain-like"/>
    <property type="match status" value="1"/>
</dbReference>
<evidence type="ECO:0000256" key="11">
    <source>
        <dbReference type="HAMAP-Rule" id="MF_01211"/>
    </source>
</evidence>
<evidence type="ECO:0000256" key="13">
    <source>
        <dbReference type="PIRSR" id="PIRSR006816-2"/>
    </source>
</evidence>
<dbReference type="InterPro" id="IPR037117">
    <property type="entry name" value="Dihydroorotate_DH_ele_sf"/>
</dbReference>
<proteinExistence type="inferred from homology"/>
<name>Q2LSY6_SYNAS</name>
<dbReference type="InterPro" id="IPR039261">
    <property type="entry name" value="FNR_nucleotide-bd"/>
</dbReference>
<dbReference type="Gene3D" id="3.40.50.80">
    <property type="entry name" value="Nucleotide-binding domain of ferredoxin-NADP reductase (FNR) module"/>
    <property type="match status" value="1"/>
</dbReference>
<dbReference type="PIRSF" id="PIRSF006816">
    <property type="entry name" value="Cyc3_hyd_g"/>
    <property type="match status" value="1"/>
</dbReference>
<dbReference type="PANTHER" id="PTHR43513">
    <property type="entry name" value="DIHYDROOROTATE DEHYDROGENASE B (NAD(+)), ELECTRON TRANSFER SUBUNIT"/>
    <property type="match status" value="1"/>
</dbReference>
<dbReference type="SUPFAM" id="SSF52343">
    <property type="entry name" value="Ferredoxin reductase-like, C-terminal NADP-linked domain"/>
    <property type="match status" value="1"/>
</dbReference>
<dbReference type="GO" id="GO:0044205">
    <property type="term" value="P:'de novo' UMP biosynthetic process"/>
    <property type="evidence" value="ECO:0007669"/>
    <property type="project" value="UniProtKB-UniRule"/>
</dbReference>
<evidence type="ECO:0000256" key="1">
    <source>
        <dbReference type="ARBA" id="ARBA00006422"/>
    </source>
</evidence>
<dbReference type="PROSITE" id="PS51384">
    <property type="entry name" value="FAD_FR"/>
    <property type="match status" value="1"/>
</dbReference>
<dbReference type="InterPro" id="IPR017938">
    <property type="entry name" value="Riboflavin_synthase-like_b-brl"/>
</dbReference>
<dbReference type="RefSeq" id="WP_011417229.1">
    <property type="nucleotide sequence ID" value="NC_007759.1"/>
</dbReference>
<evidence type="ECO:0000256" key="2">
    <source>
        <dbReference type="ARBA" id="ARBA00022448"/>
    </source>
</evidence>
<dbReference type="Gene3D" id="2.40.30.10">
    <property type="entry name" value="Translation factors"/>
    <property type="match status" value="1"/>
</dbReference>
<keyword evidence="6 11" id="KW-0274">FAD</keyword>